<dbReference type="Pfam" id="PF04082">
    <property type="entry name" value="Fungal_trans"/>
    <property type="match status" value="1"/>
</dbReference>
<dbReference type="SMART" id="SM00906">
    <property type="entry name" value="Fungal_trans"/>
    <property type="match status" value="1"/>
</dbReference>
<reference evidence="6 7" key="1">
    <citation type="journal article" date="2019" name="Nat. Ecol. Evol.">
        <title>Megaphylogeny resolves global patterns of mushroom evolution.</title>
        <authorList>
            <person name="Varga T."/>
            <person name="Krizsan K."/>
            <person name="Foldi C."/>
            <person name="Dima B."/>
            <person name="Sanchez-Garcia M."/>
            <person name="Sanchez-Ramirez S."/>
            <person name="Szollosi G.J."/>
            <person name="Szarkandi J.G."/>
            <person name="Papp V."/>
            <person name="Albert L."/>
            <person name="Andreopoulos W."/>
            <person name="Angelini C."/>
            <person name="Antonin V."/>
            <person name="Barry K.W."/>
            <person name="Bougher N.L."/>
            <person name="Buchanan P."/>
            <person name="Buyck B."/>
            <person name="Bense V."/>
            <person name="Catcheside P."/>
            <person name="Chovatia M."/>
            <person name="Cooper J."/>
            <person name="Damon W."/>
            <person name="Desjardin D."/>
            <person name="Finy P."/>
            <person name="Geml J."/>
            <person name="Haridas S."/>
            <person name="Hughes K."/>
            <person name="Justo A."/>
            <person name="Karasinski D."/>
            <person name="Kautmanova I."/>
            <person name="Kiss B."/>
            <person name="Kocsube S."/>
            <person name="Kotiranta H."/>
            <person name="LaButti K.M."/>
            <person name="Lechner B.E."/>
            <person name="Liimatainen K."/>
            <person name="Lipzen A."/>
            <person name="Lukacs Z."/>
            <person name="Mihaltcheva S."/>
            <person name="Morgado L.N."/>
            <person name="Niskanen T."/>
            <person name="Noordeloos M.E."/>
            <person name="Ohm R.A."/>
            <person name="Ortiz-Santana B."/>
            <person name="Ovrebo C."/>
            <person name="Racz N."/>
            <person name="Riley R."/>
            <person name="Savchenko A."/>
            <person name="Shiryaev A."/>
            <person name="Soop K."/>
            <person name="Spirin V."/>
            <person name="Szebenyi C."/>
            <person name="Tomsovsky M."/>
            <person name="Tulloss R.E."/>
            <person name="Uehling J."/>
            <person name="Grigoriev I.V."/>
            <person name="Vagvolgyi C."/>
            <person name="Papp T."/>
            <person name="Martin F.M."/>
            <person name="Miettinen O."/>
            <person name="Hibbett D.S."/>
            <person name="Nagy L.G."/>
        </authorList>
    </citation>
    <scope>NUCLEOTIDE SEQUENCE [LARGE SCALE GENOMIC DNA]</scope>
    <source>
        <strain evidence="6 7">CBS 962.96</strain>
    </source>
</reference>
<evidence type="ECO:0000256" key="3">
    <source>
        <dbReference type="SAM" id="MobiDB-lite"/>
    </source>
</evidence>
<sequence>MFDEHRDTRKRFQNACDECRRKKIRCNSETMPDKVCSSCLALNIQCTHSKSQQKRGPKPGSTRNAASHSVQVLVAAILEGAQSKSFEVPDDKEVVLKIMVKLATRIKSLERELTAYHRRIKNASQASSPSTTVSSHPSPSATNDESPDDPDEVDNLSTAVARFNLSVPKQTHFGESSNIMIVMAAMEHRKESLSDHFETWKANLSNVRRPRFWEYPSWAVRPTQTFPAYEFPDQSTLHKLVDVYFSEFHIYTPILYRPSFDRSIADNLHLHDPAFGALVLVVCACGSIYAYPQYPPVDIKTSGWHWFKQIPFDKFVFSEVLSLYHMQIYCLSIYYLEQVEISVRPDLIWILSGTAIRLAHGRGIHRRSQQNTKPTVEGELWKRAFWALITVDIGICQFYGRPRATSSQHFDLDPIIECDQEYWETADPNQIFKQPEDKPSLASFWGSLLKLEEIHGLIQETIASGLYSFSIRRPAFGSNTSTAEVEWYQQVVIELDSALNAWVDSVPPHLQWDQPHQNDIFFSQSTFLWSWYYFVQIQVHRKFIPGPGHVSNLPFPSLTICTNAARSSIRVIEAHCRHKIMNFGFYLCVTLLNSALMLAINLWRNVNMNSPHFDIEKEVGEIHKCIDILRLYEQKFVVAGRFIDMINTVISKSNCAPRLSPTPLNSETTVSTPPYTSSEIHNASPEVQGETFIHEQNFNIPLYTSDLGGTNWFDSPPRDVQQESFSENLVAMPCIESFDVQSAGYNPQIFQNPQTSMYSQPLSSSVDSSGERPLWSANLTERDWDTFMAGVDQLFNIPHDPVVGSHPSGATPPFGGF</sequence>
<evidence type="ECO:0000313" key="6">
    <source>
        <dbReference type="EMBL" id="THU91002.1"/>
    </source>
</evidence>
<dbReference type="Gene3D" id="4.10.240.10">
    <property type="entry name" value="Zn(2)-C6 fungal-type DNA-binding domain"/>
    <property type="match status" value="1"/>
</dbReference>
<dbReference type="OrthoDB" id="25921at2759"/>
<dbReference type="GO" id="GO:0008270">
    <property type="term" value="F:zinc ion binding"/>
    <property type="evidence" value="ECO:0007669"/>
    <property type="project" value="InterPro"/>
</dbReference>
<evidence type="ECO:0000256" key="2">
    <source>
        <dbReference type="ARBA" id="ARBA00023242"/>
    </source>
</evidence>
<dbReference type="EMBL" id="ML179318">
    <property type="protein sequence ID" value="THU91002.1"/>
    <property type="molecule type" value="Genomic_DNA"/>
</dbReference>
<dbReference type="SUPFAM" id="SSF57701">
    <property type="entry name" value="Zn2/Cys6 DNA-binding domain"/>
    <property type="match status" value="1"/>
</dbReference>
<evidence type="ECO:0000256" key="1">
    <source>
        <dbReference type="ARBA" id="ARBA00022723"/>
    </source>
</evidence>
<dbReference type="Pfam" id="PF00172">
    <property type="entry name" value="Zn_clus"/>
    <property type="match status" value="1"/>
</dbReference>
<dbReference type="CDD" id="cd00067">
    <property type="entry name" value="GAL4"/>
    <property type="match status" value="1"/>
</dbReference>
<feature type="compositionally biased region" description="Low complexity" evidence="3">
    <location>
        <begin position="123"/>
        <end position="142"/>
    </location>
</feature>
<dbReference type="AlphaFoldDB" id="A0A4S8LNQ9"/>
<dbReference type="CDD" id="cd12148">
    <property type="entry name" value="fungal_TF_MHR"/>
    <property type="match status" value="1"/>
</dbReference>
<dbReference type="SMART" id="SM00066">
    <property type="entry name" value="GAL4"/>
    <property type="match status" value="1"/>
</dbReference>
<feature type="region of interest" description="Disordered" evidence="3">
    <location>
        <begin position="120"/>
        <end position="154"/>
    </location>
</feature>
<dbReference type="PANTHER" id="PTHR46910">
    <property type="entry name" value="TRANSCRIPTION FACTOR PDR1"/>
    <property type="match status" value="1"/>
</dbReference>
<keyword evidence="2" id="KW-0539">Nucleus</keyword>
<dbReference type="GO" id="GO:0006351">
    <property type="term" value="P:DNA-templated transcription"/>
    <property type="evidence" value="ECO:0007669"/>
    <property type="project" value="InterPro"/>
</dbReference>
<name>A0A4S8LNQ9_DENBC</name>
<organism evidence="6 7">
    <name type="scientific">Dendrothele bispora (strain CBS 962.96)</name>
    <dbReference type="NCBI Taxonomy" id="1314807"/>
    <lineage>
        <taxon>Eukaryota</taxon>
        <taxon>Fungi</taxon>
        <taxon>Dikarya</taxon>
        <taxon>Basidiomycota</taxon>
        <taxon>Agaricomycotina</taxon>
        <taxon>Agaricomycetes</taxon>
        <taxon>Agaricomycetidae</taxon>
        <taxon>Agaricales</taxon>
        <taxon>Agaricales incertae sedis</taxon>
        <taxon>Dendrothele</taxon>
    </lineage>
</organism>
<gene>
    <name evidence="6" type="ORF">K435DRAFT_841203</name>
    <name evidence="5" type="ORF">K435DRAFT_844652</name>
</gene>
<dbReference type="PROSITE" id="PS00463">
    <property type="entry name" value="ZN2_CY6_FUNGAL_1"/>
    <property type="match status" value="1"/>
</dbReference>
<feature type="compositionally biased region" description="Acidic residues" evidence="3">
    <location>
        <begin position="145"/>
        <end position="154"/>
    </location>
</feature>
<keyword evidence="7" id="KW-1185">Reference proteome</keyword>
<evidence type="ECO:0000313" key="7">
    <source>
        <dbReference type="Proteomes" id="UP000297245"/>
    </source>
</evidence>
<dbReference type="PANTHER" id="PTHR46910:SF38">
    <property type="entry name" value="ZN(2)-C6 FUNGAL-TYPE DOMAIN-CONTAINING PROTEIN"/>
    <property type="match status" value="1"/>
</dbReference>
<dbReference type="GO" id="GO:0000981">
    <property type="term" value="F:DNA-binding transcription factor activity, RNA polymerase II-specific"/>
    <property type="evidence" value="ECO:0007669"/>
    <property type="project" value="InterPro"/>
</dbReference>
<feature type="domain" description="Zn(2)-C6 fungal-type" evidence="4">
    <location>
        <begin position="15"/>
        <end position="48"/>
    </location>
</feature>
<keyword evidence="1" id="KW-0479">Metal-binding</keyword>
<evidence type="ECO:0000259" key="4">
    <source>
        <dbReference type="PROSITE" id="PS50048"/>
    </source>
</evidence>
<dbReference type="InterPro" id="IPR007219">
    <property type="entry name" value="XnlR_reg_dom"/>
</dbReference>
<dbReference type="PROSITE" id="PS50048">
    <property type="entry name" value="ZN2_CY6_FUNGAL_2"/>
    <property type="match status" value="1"/>
</dbReference>
<proteinExistence type="predicted"/>
<dbReference type="Proteomes" id="UP000297245">
    <property type="component" value="Unassembled WGS sequence"/>
</dbReference>
<dbReference type="InterPro" id="IPR050987">
    <property type="entry name" value="AtrR-like"/>
</dbReference>
<dbReference type="GO" id="GO:0003677">
    <property type="term" value="F:DNA binding"/>
    <property type="evidence" value="ECO:0007669"/>
    <property type="project" value="InterPro"/>
</dbReference>
<dbReference type="InterPro" id="IPR036864">
    <property type="entry name" value="Zn2-C6_fun-type_DNA-bd_sf"/>
</dbReference>
<protein>
    <recommendedName>
        <fullName evidence="4">Zn(2)-C6 fungal-type domain-containing protein</fullName>
    </recommendedName>
</protein>
<dbReference type="InterPro" id="IPR001138">
    <property type="entry name" value="Zn2Cys6_DnaBD"/>
</dbReference>
<dbReference type="EMBL" id="ML179786">
    <property type="protein sequence ID" value="THU81703.1"/>
    <property type="molecule type" value="Genomic_DNA"/>
</dbReference>
<evidence type="ECO:0000313" key="5">
    <source>
        <dbReference type="EMBL" id="THU81703.1"/>
    </source>
</evidence>
<accession>A0A4S8LNQ9</accession>